<keyword evidence="2" id="KW-1185">Reference proteome</keyword>
<dbReference type="EMBL" id="MU808133">
    <property type="protein sequence ID" value="KAJ3830852.1"/>
    <property type="molecule type" value="Genomic_DNA"/>
</dbReference>
<evidence type="ECO:0000313" key="1">
    <source>
        <dbReference type="EMBL" id="KAJ3830852.1"/>
    </source>
</evidence>
<organism evidence="1 2">
    <name type="scientific">Lentinula raphanica</name>
    <dbReference type="NCBI Taxonomy" id="153919"/>
    <lineage>
        <taxon>Eukaryota</taxon>
        <taxon>Fungi</taxon>
        <taxon>Dikarya</taxon>
        <taxon>Basidiomycota</taxon>
        <taxon>Agaricomycotina</taxon>
        <taxon>Agaricomycetes</taxon>
        <taxon>Agaricomycetidae</taxon>
        <taxon>Agaricales</taxon>
        <taxon>Marasmiineae</taxon>
        <taxon>Omphalotaceae</taxon>
        <taxon>Lentinula</taxon>
    </lineage>
</organism>
<dbReference type="AlphaFoldDB" id="A0AA38U8U3"/>
<proteinExistence type="predicted"/>
<comment type="caution">
    <text evidence="1">The sequence shown here is derived from an EMBL/GenBank/DDBJ whole genome shotgun (WGS) entry which is preliminary data.</text>
</comment>
<gene>
    <name evidence="1" type="ORF">F5878DRAFT_550146</name>
</gene>
<feature type="non-terminal residue" evidence="1">
    <location>
        <position position="1"/>
    </location>
</feature>
<evidence type="ECO:0000313" key="2">
    <source>
        <dbReference type="Proteomes" id="UP001163846"/>
    </source>
</evidence>
<accession>A0AA38U8U3</accession>
<protein>
    <submittedName>
        <fullName evidence="1">Uncharacterized protein</fullName>
    </submittedName>
</protein>
<name>A0AA38U8U3_9AGAR</name>
<dbReference type="Proteomes" id="UP001163846">
    <property type="component" value="Unassembled WGS sequence"/>
</dbReference>
<reference evidence="1" key="1">
    <citation type="submission" date="2022-08" db="EMBL/GenBank/DDBJ databases">
        <authorList>
            <consortium name="DOE Joint Genome Institute"/>
            <person name="Min B."/>
            <person name="Riley R."/>
            <person name="Sierra-Patev S."/>
            <person name="Naranjo-Ortiz M."/>
            <person name="Looney B."/>
            <person name="Konkel Z."/>
            <person name="Slot J.C."/>
            <person name="Sakamoto Y."/>
            <person name="Steenwyk J.L."/>
            <person name="Rokas A."/>
            <person name="Carro J."/>
            <person name="Camarero S."/>
            <person name="Ferreira P."/>
            <person name="Molpeceres G."/>
            <person name="Ruiz-Duenas F.J."/>
            <person name="Serrano A."/>
            <person name="Henrissat B."/>
            <person name="Drula E."/>
            <person name="Hughes K.W."/>
            <person name="Mata J.L."/>
            <person name="Ishikawa N.K."/>
            <person name="Vargas-Isla R."/>
            <person name="Ushijima S."/>
            <person name="Smith C.A."/>
            <person name="Ahrendt S."/>
            <person name="Andreopoulos W."/>
            <person name="He G."/>
            <person name="Labutti K."/>
            <person name="Lipzen A."/>
            <person name="Ng V."/>
            <person name="Sandor L."/>
            <person name="Barry K."/>
            <person name="Martinez A.T."/>
            <person name="Xiao Y."/>
            <person name="Gibbons J.G."/>
            <person name="Terashima K."/>
            <person name="Hibbett D.S."/>
            <person name="Grigoriev I.V."/>
        </authorList>
    </citation>
    <scope>NUCLEOTIDE SEQUENCE</scope>
    <source>
        <strain evidence="1">TFB9207</strain>
    </source>
</reference>
<sequence>WDEDVHGPFDTASNRCEYPCNFMWLCCYGDGTSEGCAYGLHRADNSQRRPRTLSRVFPYT</sequence>